<dbReference type="EMBL" id="CP035467">
    <property type="protein sequence ID" value="QCW81359.1"/>
    <property type="molecule type" value="Genomic_DNA"/>
</dbReference>
<dbReference type="InterPro" id="IPR017871">
    <property type="entry name" value="ABC_transporter-like_CS"/>
</dbReference>
<sequence length="319" mass="35008">MDNSDISADSLISVRNLSFSRGNRKIFDDISLDIARGKITAIMGPSGTGKTTLLKLIGGQLFPEQGSIVVDGLDVHQLRRKELFNLRKRIGMLFQSGALLTDINVYDNVAFPLREHTHLTESMIRTLVLMKLQAVGLRGARNLMPNELSGGMARRVALARAIALDPMMILYDEPFTGQDPISMGALVHLIKSLNTTLGLTSIIVSHDVAETSAIADYVYVISDGKIAGQGTPKEIEVSESAWVQQFMKGDPDGPVHFHYPAPNYIEDLLVSSQPTARIAAKQEAIKTDESLNTSGLKNAKGLKKTPSRKHGRSRYRRED</sequence>
<dbReference type="SMART" id="SM00382">
    <property type="entry name" value="AAA"/>
    <property type="match status" value="1"/>
</dbReference>
<dbReference type="OrthoDB" id="9802264at2"/>
<dbReference type="Pfam" id="PF00005">
    <property type="entry name" value="ABC_tran"/>
    <property type="match status" value="1"/>
</dbReference>
<keyword evidence="2" id="KW-0547">Nucleotide-binding</keyword>
<feature type="compositionally biased region" description="Basic residues" evidence="4">
    <location>
        <begin position="300"/>
        <end position="319"/>
    </location>
</feature>
<dbReference type="GO" id="GO:0005524">
    <property type="term" value="F:ATP binding"/>
    <property type="evidence" value="ECO:0007669"/>
    <property type="project" value="UniProtKB-KW"/>
</dbReference>
<feature type="domain" description="ABC transporter" evidence="5">
    <location>
        <begin position="12"/>
        <end position="248"/>
    </location>
</feature>
<accession>A0A4P9UJJ3</accession>
<dbReference type="InterPro" id="IPR003593">
    <property type="entry name" value="AAA+_ATPase"/>
</dbReference>
<dbReference type="STRING" id="675511.GCA_000341735_02376"/>
<reference evidence="7" key="1">
    <citation type="journal article" date="2019" name="J. Bacteriol.">
        <title>A Mutagenic Screen Identifies a TonB-Dependent Receptor Required for the Lanthanide Metal Switch in the Type I Methanotroph 'Methylotuvimicrobium buryatense' 5GB1C.</title>
        <authorList>
            <person name="Groom J.D."/>
            <person name="Ford S.M."/>
            <person name="Pesesky M.W."/>
            <person name="Lidstrom M.E."/>
        </authorList>
    </citation>
    <scope>NUCLEOTIDE SEQUENCE [LARGE SCALE GENOMIC DNA]</scope>
    <source>
        <strain evidence="7">5GB1C</strain>
    </source>
</reference>
<keyword evidence="1" id="KW-0813">Transport</keyword>
<protein>
    <submittedName>
        <fullName evidence="6">ATP-binding cassette domain-containing protein</fullName>
    </submittedName>
</protein>
<evidence type="ECO:0000256" key="1">
    <source>
        <dbReference type="ARBA" id="ARBA00022448"/>
    </source>
</evidence>
<dbReference type="InterPro" id="IPR003439">
    <property type="entry name" value="ABC_transporter-like_ATP-bd"/>
</dbReference>
<keyword evidence="7" id="KW-1185">Reference proteome</keyword>
<evidence type="ECO:0000313" key="7">
    <source>
        <dbReference type="Proteomes" id="UP000305881"/>
    </source>
</evidence>
<dbReference type="InterPro" id="IPR027417">
    <property type="entry name" value="P-loop_NTPase"/>
</dbReference>
<dbReference type="KEGG" id="mbur:EQU24_03155"/>
<evidence type="ECO:0000256" key="2">
    <source>
        <dbReference type="ARBA" id="ARBA00022741"/>
    </source>
</evidence>
<evidence type="ECO:0000259" key="5">
    <source>
        <dbReference type="PROSITE" id="PS50893"/>
    </source>
</evidence>
<dbReference type="PROSITE" id="PS00211">
    <property type="entry name" value="ABC_TRANSPORTER_1"/>
    <property type="match status" value="1"/>
</dbReference>
<evidence type="ECO:0000313" key="6">
    <source>
        <dbReference type="EMBL" id="QCW81359.1"/>
    </source>
</evidence>
<dbReference type="PANTHER" id="PTHR43023:SF6">
    <property type="entry name" value="INTERMEMBRANE PHOSPHOLIPID TRANSPORT SYSTEM ATP-BINDING PROTEIN MLAF"/>
    <property type="match status" value="1"/>
</dbReference>
<keyword evidence="3 6" id="KW-0067">ATP-binding</keyword>
<dbReference type="PANTHER" id="PTHR43023">
    <property type="entry name" value="PROTEIN TRIGALACTOSYLDIACYLGLYCEROL 3, CHLOROPLASTIC"/>
    <property type="match status" value="1"/>
</dbReference>
<name>A0A4P9UJJ3_METBY</name>
<dbReference type="SUPFAM" id="SSF52540">
    <property type="entry name" value="P-loop containing nucleoside triphosphate hydrolases"/>
    <property type="match status" value="1"/>
</dbReference>
<evidence type="ECO:0000256" key="3">
    <source>
        <dbReference type="ARBA" id="ARBA00022840"/>
    </source>
</evidence>
<dbReference type="GO" id="GO:0016887">
    <property type="term" value="F:ATP hydrolysis activity"/>
    <property type="evidence" value="ECO:0007669"/>
    <property type="project" value="InterPro"/>
</dbReference>
<dbReference type="Proteomes" id="UP000305881">
    <property type="component" value="Chromosome"/>
</dbReference>
<organism evidence="6 7">
    <name type="scientific">Methylotuvimicrobium buryatense</name>
    <name type="common">Methylomicrobium buryatense</name>
    <dbReference type="NCBI Taxonomy" id="95641"/>
    <lineage>
        <taxon>Bacteria</taxon>
        <taxon>Pseudomonadati</taxon>
        <taxon>Pseudomonadota</taxon>
        <taxon>Gammaproteobacteria</taxon>
        <taxon>Methylococcales</taxon>
        <taxon>Methylococcaceae</taxon>
        <taxon>Methylotuvimicrobium</taxon>
    </lineage>
</organism>
<evidence type="ECO:0000256" key="4">
    <source>
        <dbReference type="SAM" id="MobiDB-lite"/>
    </source>
</evidence>
<gene>
    <name evidence="6" type="ORF">EQU24_03155</name>
</gene>
<dbReference type="Gene3D" id="3.40.50.300">
    <property type="entry name" value="P-loop containing nucleotide triphosphate hydrolases"/>
    <property type="match status" value="1"/>
</dbReference>
<dbReference type="CDD" id="cd03261">
    <property type="entry name" value="ABC_Org_Solvent_Resistant"/>
    <property type="match status" value="1"/>
</dbReference>
<dbReference type="AlphaFoldDB" id="A0A4P9UJJ3"/>
<dbReference type="PROSITE" id="PS50893">
    <property type="entry name" value="ABC_TRANSPORTER_2"/>
    <property type="match status" value="1"/>
</dbReference>
<feature type="region of interest" description="Disordered" evidence="4">
    <location>
        <begin position="287"/>
        <end position="319"/>
    </location>
</feature>
<proteinExistence type="predicted"/>